<dbReference type="GO" id="GO:0008673">
    <property type="term" value="F:2-dehydro-3-deoxygluconokinase activity"/>
    <property type="evidence" value="ECO:0007669"/>
    <property type="project" value="TreeGrafter"/>
</dbReference>
<evidence type="ECO:0000256" key="3">
    <source>
        <dbReference type="ARBA" id="ARBA00022777"/>
    </source>
</evidence>
<reference evidence="5 6" key="1">
    <citation type="submission" date="2018-06" db="EMBL/GenBank/DDBJ databases">
        <title>Sphaerisporangium craniellae sp. nov., isolated from a marine sponge in the South China Sea.</title>
        <authorList>
            <person name="Li L."/>
        </authorList>
    </citation>
    <scope>NUCLEOTIDE SEQUENCE [LARGE SCALE GENOMIC DNA]</scope>
    <source>
        <strain evidence="5 6">LHW63015</strain>
    </source>
</reference>
<dbReference type="Pfam" id="PF00294">
    <property type="entry name" value="PfkB"/>
    <property type="match status" value="1"/>
</dbReference>
<dbReference type="PANTHER" id="PTHR43085">
    <property type="entry name" value="HEXOKINASE FAMILY MEMBER"/>
    <property type="match status" value="1"/>
</dbReference>
<dbReference type="RefSeq" id="WP_113983047.1">
    <property type="nucleotide sequence ID" value="NZ_QMEY01000011.1"/>
</dbReference>
<organism evidence="5 6">
    <name type="scientific">Spongiactinospora rosea</name>
    <dbReference type="NCBI Taxonomy" id="2248750"/>
    <lineage>
        <taxon>Bacteria</taxon>
        <taxon>Bacillati</taxon>
        <taxon>Actinomycetota</taxon>
        <taxon>Actinomycetes</taxon>
        <taxon>Streptosporangiales</taxon>
        <taxon>Streptosporangiaceae</taxon>
        <taxon>Spongiactinospora</taxon>
    </lineage>
</organism>
<name>A0A366LWB1_9ACTN</name>
<dbReference type="PANTHER" id="PTHR43085:SF15">
    <property type="entry name" value="2-DEHYDRO-3-DEOXYGLUCONOKINASE"/>
    <property type="match status" value="1"/>
</dbReference>
<dbReference type="Gene3D" id="3.40.1190.20">
    <property type="match status" value="1"/>
</dbReference>
<dbReference type="SUPFAM" id="SSF53613">
    <property type="entry name" value="Ribokinase-like"/>
    <property type="match status" value="1"/>
</dbReference>
<dbReference type="InterPro" id="IPR029056">
    <property type="entry name" value="Ribokinase-like"/>
</dbReference>
<gene>
    <name evidence="5" type="ORF">DP939_24180</name>
</gene>
<dbReference type="PRINTS" id="PR00990">
    <property type="entry name" value="RIBOKINASE"/>
</dbReference>
<feature type="domain" description="Carbohydrate kinase PfkB" evidence="4">
    <location>
        <begin position="8"/>
        <end position="303"/>
    </location>
</feature>
<protein>
    <submittedName>
        <fullName evidence="5">Sugar kinase</fullName>
    </submittedName>
</protein>
<keyword evidence="2" id="KW-0808">Transferase</keyword>
<dbReference type="GO" id="GO:0005829">
    <property type="term" value="C:cytosol"/>
    <property type="evidence" value="ECO:0007669"/>
    <property type="project" value="TreeGrafter"/>
</dbReference>
<dbReference type="InterPro" id="IPR002139">
    <property type="entry name" value="Ribo/fructo_kinase"/>
</dbReference>
<dbReference type="GO" id="GO:0006974">
    <property type="term" value="P:DNA damage response"/>
    <property type="evidence" value="ECO:0007669"/>
    <property type="project" value="TreeGrafter"/>
</dbReference>
<dbReference type="CDD" id="cd01166">
    <property type="entry name" value="KdgK"/>
    <property type="match status" value="1"/>
</dbReference>
<dbReference type="GO" id="GO:0042840">
    <property type="term" value="P:D-glucuronate catabolic process"/>
    <property type="evidence" value="ECO:0007669"/>
    <property type="project" value="TreeGrafter"/>
</dbReference>
<dbReference type="OrthoDB" id="9808601at2"/>
<evidence type="ECO:0000259" key="4">
    <source>
        <dbReference type="Pfam" id="PF00294"/>
    </source>
</evidence>
<dbReference type="AlphaFoldDB" id="A0A366LWB1"/>
<evidence type="ECO:0000313" key="5">
    <source>
        <dbReference type="EMBL" id="RBQ17482.1"/>
    </source>
</evidence>
<dbReference type="Proteomes" id="UP000253303">
    <property type="component" value="Unassembled WGS sequence"/>
</dbReference>
<comment type="caution">
    <text evidence="5">The sequence shown here is derived from an EMBL/GenBank/DDBJ whole genome shotgun (WGS) entry which is preliminary data.</text>
</comment>
<comment type="similarity">
    <text evidence="1">Belongs to the carbohydrate kinase PfkB family.</text>
</comment>
<keyword evidence="6" id="KW-1185">Reference proteome</keyword>
<keyword evidence="3 5" id="KW-0418">Kinase</keyword>
<proteinExistence type="inferred from homology"/>
<dbReference type="InterPro" id="IPR050306">
    <property type="entry name" value="PfkB_Carbo_kinase"/>
</dbReference>
<dbReference type="GO" id="GO:0019698">
    <property type="term" value="P:D-galacturonate catabolic process"/>
    <property type="evidence" value="ECO:0007669"/>
    <property type="project" value="TreeGrafter"/>
</dbReference>
<sequence>MTGKTGGVLALGEPLVEFNAATEGALEQADSFAAGYGGDTSNMVIAARRTGARAGYVTRVGDDAFGRRLLDLWRAEGVGTGHVVVEPHGRTGIYFVARHGGGAHAFTYYRADSPASRLSPADVPEEAVAAAGVLHVSGITQAISASACDAAFHAMTVARAHGTLVSYDPNHRPALWPEERARAIVTRSAELADIALPNLEEGRLLTGEHDPEAVLGAFAARCRGVVVLKMGADGALVGADGRTTHVPAHPVTPVDAAGAGDTFDGAFAALLLEGATPVEAARYAVVAAALTTTGPGAVGPIPSRAAVRARLTTAGVAG</sequence>
<accession>A0A366LWB1</accession>
<evidence type="ECO:0000256" key="2">
    <source>
        <dbReference type="ARBA" id="ARBA00022679"/>
    </source>
</evidence>
<dbReference type="EMBL" id="QMEY01000011">
    <property type="protein sequence ID" value="RBQ17482.1"/>
    <property type="molecule type" value="Genomic_DNA"/>
</dbReference>
<dbReference type="InterPro" id="IPR011611">
    <property type="entry name" value="PfkB_dom"/>
</dbReference>
<evidence type="ECO:0000256" key="1">
    <source>
        <dbReference type="ARBA" id="ARBA00010688"/>
    </source>
</evidence>
<evidence type="ECO:0000313" key="6">
    <source>
        <dbReference type="Proteomes" id="UP000253303"/>
    </source>
</evidence>